<dbReference type="AlphaFoldDB" id="A0A2N5X4F2"/>
<accession>A0A2N5X4F2</accession>
<dbReference type="PANTHER" id="PTHR48081">
    <property type="entry name" value="AB HYDROLASE SUPERFAMILY PROTEIN C4A8.06C"/>
    <property type="match status" value="1"/>
</dbReference>
<dbReference type="Proteomes" id="UP000235005">
    <property type="component" value="Unassembled WGS sequence"/>
</dbReference>
<comment type="caution">
    <text evidence="4">The sequence shown here is derived from an EMBL/GenBank/DDBJ whole genome shotgun (WGS) entry which is preliminary data.</text>
</comment>
<dbReference type="OrthoDB" id="9806180at2"/>
<reference evidence="4 5" key="1">
    <citation type="submission" date="2018-01" db="EMBL/GenBank/DDBJ databases">
        <title>The draft genome sequence of Halioglobus lutimaris HF004.</title>
        <authorList>
            <person name="Du Z.-J."/>
            <person name="Shi M.-J."/>
        </authorList>
    </citation>
    <scope>NUCLEOTIDE SEQUENCE [LARGE SCALE GENOMIC DNA]</scope>
    <source>
        <strain evidence="4 5">HF004</strain>
    </source>
</reference>
<keyword evidence="5" id="KW-1185">Reference proteome</keyword>
<keyword evidence="2 4" id="KW-0378">Hydrolase</keyword>
<dbReference type="EMBL" id="PKUS01000007">
    <property type="protein sequence ID" value="PLW69368.1"/>
    <property type="molecule type" value="Genomic_DNA"/>
</dbReference>
<dbReference type="RefSeq" id="WP_101517725.1">
    <property type="nucleotide sequence ID" value="NZ_PKUS01000007.1"/>
</dbReference>
<proteinExistence type="inferred from homology"/>
<name>A0A2N5X4F2_9GAMM</name>
<dbReference type="PANTHER" id="PTHR48081:SF30">
    <property type="entry name" value="ACETYL-HYDROLASE LIPR-RELATED"/>
    <property type="match status" value="1"/>
</dbReference>
<dbReference type="InterPro" id="IPR013094">
    <property type="entry name" value="AB_hydrolase_3"/>
</dbReference>
<sequence>MLKQLLIFLGGVVLTTLFFVGRSFLDSPPDSTFASAEASKAANEMRRQMAPHVVKLVTGDIEDRRKLLNDVFFTPRIAEARELYPVRETVMPIDSVYTEVFEPVDGVLKDNANRVLINLHGGAFMFGARTEGQLESIPVANVAGMKVVSVDYRQGPEHRFPAASEDVATVYRHLLKDHQPGQIGIFGCSAGGILTAQSVAWFDAHNLPQPGAVGIFCAGGGAVFGGDSAVISAAFGTNFASDNEMPYFEGTSLDDPLVSPFEHPRVMAQFPPTLVITSTRDLTMSAGLATHQRLLEEGVPSELHVYEGLNHYWYADTGLPESRHAFKVMADFFDRHLAR</sequence>
<organism evidence="4 5">
    <name type="scientific">Pseudohalioglobus lutimaris</name>
    <dbReference type="NCBI Taxonomy" id="1737061"/>
    <lineage>
        <taxon>Bacteria</taxon>
        <taxon>Pseudomonadati</taxon>
        <taxon>Pseudomonadota</taxon>
        <taxon>Gammaproteobacteria</taxon>
        <taxon>Cellvibrionales</taxon>
        <taxon>Halieaceae</taxon>
        <taxon>Pseudohalioglobus</taxon>
    </lineage>
</organism>
<comment type="similarity">
    <text evidence="1">Belongs to the 'GDXG' lipolytic enzyme family.</text>
</comment>
<dbReference type="InterPro" id="IPR050300">
    <property type="entry name" value="GDXG_lipolytic_enzyme"/>
</dbReference>
<dbReference type="SUPFAM" id="SSF53474">
    <property type="entry name" value="alpha/beta-Hydrolases"/>
    <property type="match status" value="1"/>
</dbReference>
<dbReference type="Pfam" id="PF07859">
    <property type="entry name" value="Abhydrolase_3"/>
    <property type="match status" value="1"/>
</dbReference>
<evidence type="ECO:0000313" key="5">
    <source>
        <dbReference type="Proteomes" id="UP000235005"/>
    </source>
</evidence>
<evidence type="ECO:0000256" key="2">
    <source>
        <dbReference type="ARBA" id="ARBA00022801"/>
    </source>
</evidence>
<dbReference type="InterPro" id="IPR029058">
    <property type="entry name" value="AB_hydrolase_fold"/>
</dbReference>
<protein>
    <submittedName>
        <fullName evidence="4">Alpha/beta hydrolase</fullName>
    </submittedName>
</protein>
<gene>
    <name evidence="4" type="ORF">C0039_07490</name>
</gene>
<feature type="domain" description="Alpha/beta hydrolase fold-3" evidence="3">
    <location>
        <begin position="116"/>
        <end position="314"/>
    </location>
</feature>
<evidence type="ECO:0000256" key="1">
    <source>
        <dbReference type="ARBA" id="ARBA00010515"/>
    </source>
</evidence>
<dbReference type="GO" id="GO:0004806">
    <property type="term" value="F:triacylglycerol lipase activity"/>
    <property type="evidence" value="ECO:0007669"/>
    <property type="project" value="TreeGrafter"/>
</dbReference>
<evidence type="ECO:0000259" key="3">
    <source>
        <dbReference type="Pfam" id="PF07859"/>
    </source>
</evidence>
<dbReference type="Gene3D" id="3.40.50.1820">
    <property type="entry name" value="alpha/beta hydrolase"/>
    <property type="match status" value="1"/>
</dbReference>
<evidence type="ECO:0000313" key="4">
    <source>
        <dbReference type="EMBL" id="PLW69368.1"/>
    </source>
</evidence>